<sequence length="249" mass="27423">MTDCDRFIVVCIERFKVNKELNNRLRGIVNRVDHSGSVSVKDLAVQFDVSVETMRRDLRVLEEKGLLRRQHGSALSLVGDEVGLAFGQRADEQASEKNAIAQKATSLVRAGDAIMLDASSSSWYLAKVLPDMKLTVITNSMRVAFELVSRRKIKTLTIGGEYSEKYGAFLGPLATSQVGNFCADILFFSCTGFQEESGVWESNEANAAIKQSMLRSAERSVLLCDSSKVGKSGLIRLCKTDDLSRVISE</sequence>
<gene>
    <name evidence="5" type="primary">fucR</name>
    <name evidence="5" type="ORF">EZMO1_0742</name>
</gene>
<dbReference type="Pfam" id="PF08220">
    <property type="entry name" value="HTH_DeoR"/>
    <property type="match status" value="1"/>
</dbReference>
<dbReference type="PATRIC" id="fig|570277.3.peg.806"/>
<dbReference type="Gene3D" id="3.40.50.1360">
    <property type="match status" value="1"/>
</dbReference>
<dbReference type="InterPro" id="IPR014036">
    <property type="entry name" value="DeoR-like_C"/>
</dbReference>
<dbReference type="AlphaFoldDB" id="A0A142B895"/>
<dbReference type="InterPro" id="IPR036390">
    <property type="entry name" value="WH_DNA-bd_sf"/>
</dbReference>
<dbReference type="OrthoDB" id="9816363at2"/>
<dbReference type="SMART" id="SM01134">
    <property type="entry name" value="DeoRC"/>
    <property type="match status" value="1"/>
</dbReference>
<feature type="domain" description="HTH deoR-type" evidence="4">
    <location>
        <begin position="21"/>
        <end position="76"/>
    </location>
</feature>
<dbReference type="PANTHER" id="PTHR30363">
    <property type="entry name" value="HTH-TYPE TRANSCRIPTIONAL REGULATOR SRLR-RELATED"/>
    <property type="match status" value="1"/>
</dbReference>
<dbReference type="InterPro" id="IPR036388">
    <property type="entry name" value="WH-like_DNA-bd_sf"/>
</dbReference>
<dbReference type="InterPro" id="IPR018356">
    <property type="entry name" value="Tscrpt_reg_HTH_DeoR_CS"/>
</dbReference>
<dbReference type="SUPFAM" id="SSF100950">
    <property type="entry name" value="NagB/RpiA/CoA transferase-like"/>
    <property type="match status" value="1"/>
</dbReference>
<keyword evidence="2 5" id="KW-0238">DNA-binding</keyword>
<dbReference type="Proteomes" id="UP000071065">
    <property type="component" value="Chromosome"/>
</dbReference>
<dbReference type="Pfam" id="PF00455">
    <property type="entry name" value="DeoRC"/>
    <property type="match status" value="1"/>
</dbReference>
<dbReference type="PROSITE" id="PS00894">
    <property type="entry name" value="HTH_DEOR_1"/>
    <property type="match status" value="1"/>
</dbReference>
<dbReference type="SMART" id="SM00420">
    <property type="entry name" value="HTH_DEOR"/>
    <property type="match status" value="1"/>
</dbReference>
<dbReference type="SUPFAM" id="SSF46785">
    <property type="entry name" value="Winged helix' DNA-binding domain"/>
    <property type="match status" value="1"/>
</dbReference>
<evidence type="ECO:0000313" key="5">
    <source>
        <dbReference type="EMBL" id="AMO54971.1"/>
    </source>
</evidence>
<dbReference type="KEGG" id="emp:EZMO1_0742"/>
<dbReference type="PROSITE" id="PS51000">
    <property type="entry name" value="HTH_DEOR_2"/>
    <property type="match status" value="1"/>
</dbReference>
<evidence type="ECO:0000313" key="6">
    <source>
        <dbReference type="Proteomes" id="UP000071065"/>
    </source>
</evidence>
<dbReference type="GO" id="GO:0003677">
    <property type="term" value="F:DNA binding"/>
    <property type="evidence" value="ECO:0007669"/>
    <property type="project" value="UniProtKB-KW"/>
</dbReference>
<dbReference type="Gene3D" id="1.10.10.10">
    <property type="entry name" value="Winged helix-like DNA-binding domain superfamily/Winged helix DNA-binding domain"/>
    <property type="match status" value="1"/>
</dbReference>
<evidence type="ECO:0000256" key="1">
    <source>
        <dbReference type="ARBA" id="ARBA00023015"/>
    </source>
</evidence>
<dbReference type="InterPro" id="IPR037171">
    <property type="entry name" value="NagB/RpiA_transferase-like"/>
</dbReference>
<dbReference type="STRING" id="570277.EZMO1_0742"/>
<keyword evidence="3" id="KW-0804">Transcription</keyword>
<dbReference type="InterPro" id="IPR050313">
    <property type="entry name" value="Carb_Metab_HTH_regulators"/>
</dbReference>
<dbReference type="PANTHER" id="PTHR30363:SF44">
    <property type="entry name" value="AGA OPERON TRANSCRIPTIONAL REPRESSOR-RELATED"/>
    <property type="match status" value="1"/>
</dbReference>
<keyword evidence="1" id="KW-0805">Transcription regulation</keyword>
<evidence type="ECO:0000259" key="4">
    <source>
        <dbReference type="PROSITE" id="PS51000"/>
    </source>
</evidence>
<name>A0A142B895_9GAMM</name>
<evidence type="ECO:0000256" key="2">
    <source>
        <dbReference type="ARBA" id="ARBA00023125"/>
    </source>
</evidence>
<accession>A0A142B895</accession>
<reference evidence="5 6" key="1">
    <citation type="journal article" date="2016" name="Front. Microbiol.">
        <title>Genomic Insight into the Host-Endosymbiont Relationship of Endozoicomonas montiporae CL-33(T) with its Coral Host.</title>
        <authorList>
            <person name="Ding J.-Y."/>
            <person name="Shiu J.-H."/>
            <person name="Chen W.-M."/>
            <person name="Chiang Y.-R."/>
            <person name="Tang S.-L."/>
        </authorList>
    </citation>
    <scope>NUCLEOTIDE SEQUENCE [LARGE SCALE GENOMIC DNA]</scope>
    <source>
        <strain evidence="5 6">CL-33</strain>
    </source>
</reference>
<evidence type="ECO:0000256" key="3">
    <source>
        <dbReference type="ARBA" id="ARBA00023163"/>
    </source>
</evidence>
<dbReference type="EMBL" id="CP013251">
    <property type="protein sequence ID" value="AMO54971.1"/>
    <property type="molecule type" value="Genomic_DNA"/>
</dbReference>
<dbReference type="InterPro" id="IPR001034">
    <property type="entry name" value="DeoR_HTH"/>
</dbReference>
<proteinExistence type="predicted"/>
<dbReference type="PRINTS" id="PR00037">
    <property type="entry name" value="HTHLACR"/>
</dbReference>
<protein>
    <submittedName>
        <fullName evidence="5">DNA-binding transcriptional activator FucR</fullName>
    </submittedName>
</protein>
<dbReference type="GO" id="GO:0003700">
    <property type="term" value="F:DNA-binding transcription factor activity"/>
    <property type="evidence" value="ECO:0007669"/>
    <property type="project" value="InterPro"/>
</dbReference>
<organism evidence="5 6">
    <name type="scientific">Endozoicomonas montiporae CL-33</name>
    <dbReference type="NCBI Taxonomy" id="570277"/>
    <lineage>
        <taxon>Bacteria</taxon>
        <taxon>Pseudomonadati</taxon>
        <taxon>Pseudomonadota</taxon>
        <taxon>Gammaproteobacteria</taxon>
        <taxon>Oceanospirillales</taxon>
        <taxon>Endozoicomonadaceae</taxon>
        <taxon>Endozoicomonas</taxon>
    </lineage>
</organism>